<accession>A0ABT9W6B4</accession>
<dbReference type="InterPro" id="IPR058600">
    <property type="entry name" value="YhjD-like"/>
</dbReference>
<proteinExistence type="predicted"/>
<dbReference type="RefSeq" id="WP_307212137.1">
    <property type="nucleotide sequence ID" value="NZ_JAUSTI010000001.1"/>
</dbReference>
<dbReference type="Proteomes" id="UP001233836">
    <property type="component" value="Unassembled WGS sequence"/>
</dbReference>
<sequence>MIDITDEDRALIKAHIILPRVLTAFERDAALINTTLKTPAPYADMIAEAQRKLTADIYEIRKQFRTRGIKVYEELTDSDGVVARYKCRGYQSEMKLRWMILAPQATDVMRSYLGVPTKDFIDPSIPEWLQRK</sequence>
<gene>
    <name evidence="1" type="ORF">J2T19_000230</name>
</gene>
<evidence type="ECO:0000313" key="2">
    <source>
        <dbReference type="Proteomes" id="UP001233836"/>
    </source>
</evidence>
<evidence type="ECO:0000313" key="1">
    <source>
        <dbReference type="EMBL" id="MDQ0168793.1"/>
    </source>
</evidence>
<comment type="caution">
    <text evidence="1">The sequence shown here is derived from an EMBL/GenBank/DDBJ whole genome shotgun (WGS) entry which is preliminary data.</text>
</comment>
<protein>
    <submittedName>
        <fullName evidence="1">Uncharacterized protein</fullName>
    </submittedName>
</protein>
<dbReference type="Pfam" id="PF26325">
    <property type="entry name" value="YhjD"/>
    <property type="match status" value="1"/>
</dbReference>
<dbReference type="EMBL" id="JAUSTI010000001">
    <property type="protein sequence ID" value="MDQ0168793.1"/>
    <property type="molecule type" value="Genomic_DNA"/>
</dbReference>
<organism evidence="1 2">
    <name type="scientific">Paenibacillus tundrae</name>
    <dbReference type="NCBI Taxonomy" id="528187"/>
    <lineage>
        <taxon>Bacteria</taxon>
        <taxon>Bacillati</taxon>
        <taxon>Bacillota</taxon>
        <taxon>Bacilli</taxon>
        <taxon>Bacillales</taxon>
        <taxon>Paenibacillaceae</taxon>
        <taxon>Paenibacillus</taxon>
    </lineage>
</organism>
<name>A0ABT9W6B4_9BACL</name>
<keyword evidence="2" id="KW-1185">Reference proteome</keyword>
<reference evidence="1 2" key="1">
    <citation type="submission" date="2023-07" db="EMBL/GenBank/DDBJ databases">
        <title>Sorghum-associated microbial communities from plants grown in Nebraska, USA.</title>
        <authorList>
            <person name="Schachtman D."/>
        </authorList>
    </citation>
    <scope>NUCLEOTIDE SEQUENCE [LARGE SCALE GENOMIC DNA]</scope>
    <source>
        <strain evidence="1 2">DS1314</strain>
    </source>
</reference>